<feature type="transmembrane region" description="Helical" evidence="1">
    <location>
        <begin position="234"/>
        <end position="253"/>
    </location>
</feature>
<accession>A0A059EVI4</accession>
<organism evidence="2 3">
    <name type="scientific">Anncaliia algerae PRA339</name>
    <dbReference type="NCBI Taxonomy" id="1288291"/>
    <lineage>
        <taxon>Eukaryota</taxon>
        <taxon>Fungi</taxon>
        <taxon>Fungi incertae sedis</taxon>
        <taxon>Microsporidia</taxon>
        <taxon>Tubulinosematoidea</taxon>
        <taxon>Tubulinosematidae</taxon>
        <taxon>Anncaliia</taxon>
    </lineage>
</organism>
<reference evidence="2 3" key="2">
    <citation type="submission" date="2014-03" db="EMBL/GenBank/DDBJ databases">
        <title>The Genome Sequence of Anncaliia algerae insect isolate PRA339.</title>
        <authorList>
            <consortium name="The Broad Institute Genome Sequencing Platform"/>
            <consortium name="The Broad Institute Genome Sequencing Center for Infectious Disease"/>
            <person name="Cuomo C."/>
            <person name="Becnel J."/>
            <person name="Sanscrainte N."/>
            <person name="Walker B."/>
            <person name="Young S.K."/>
            <person name="Zeng Q."/>
            <person name="Gargeya S."/>
            <person name="Fitzgerald M."/>
            <person name="Haas B."/>
            <person name="Abouelleil A."/>
            <person name="Alvarado L."/>
            <person name="Arachchi H.M."/>
            <person name="Berlin A.M."/>
            <person name="Chapman S.B."/>
            <person name="Dewar J."/>
            <person name="Goldberg J."/>
            <person name="Griggs A."/>
            <person name="Gujja S."/>
            <person name="Hansen M."/>
            <person name="Howarth C."/>
            <person name="Imamovic A."/>
            <person name="Larimer J."/>
            <person name="McCowan C."/>
            <person name="Murphy C."/>
            <person name="Neiman D."/>
            <person name="Pearson M."/>
            <person name="Priest M."/>
            <person name="Roberts A."/>
            <person name="Saif S."/>
            <person name="Shea T."/>
            <person name="Sisk P."/>
            <person name="Sykes S."/>
            <person name="Wortman J."/>
            <person name="Nusbaum C."/>
            <person name="Birren B."/>
        </authorList>
    </citation>
    <scope>NUCLEOTIDE SEQUENCE [LARGE SCALE GENOMIC DNA]</scope>
    <source>
        <strain evidence="2 3">PRA339</strain>
    </source>
</reference>
<dbReference type="VEuPathDB" id="MicrosporidiaDB:H312_03598"/>
<protein>
    <submittedName>
        <fullName evidence="2">Uncharacterized protein</fullName>
    </submittedName>
</protein>
<dbReference type="OrthoDB" id="3900342at2759"/>
<keyword evidence="1" id="KW-0472">Membrane</keyword>
<keyword evidence="1" id="KW-1133">Transmembrane helix</keyword>
<feature type="transmembrane region" description="Helical" evidence="1">
    <location>
        <begin position="72"/>
        <end position="89"/>
    </location>
</feature>
<feature type="transmembrane region" description="Helical" evidence="1">
    <location>
        <begin position="195"/>
        <end position="213"/>
    </location>
</feature>
<feature type="transmembrane region" description="Helical" evidence="1">
    <location>
        <begin position="101"/>
        <end position="123"/>
    </location>
</feature>
<feature type="transmembrane region" description="Helical" evidence="1">
    <location>
        <begin position="48"/>
        <end position="66"/>
    </location>
</feature>
<feature type="transmembrane region" description="Helical" evidence="1">
    <location>
        <begin position="171"/>
        <end position="189"/>
    </location>
</feature>
<evidence type="ECO:0000313" key="2">
    <source>
        <dbReference type="EMBL" id="KCZ79018.1"/>
    </source>
</evidence>
<dbReference type="Proteomes" id="UP000030655">
    <property type="component" value="Unassembled WGS sequence"/>
</dbReference>
<name>A0A059EVI4_9MICR</name>
<reference evidence="3" key="1">
    <citation type="submission" date="2013-02" db="EMBL/GenBank/DDBJ databases">
        <authorList>
            <consortium name="The Broad Institute Genome Sequencing Platform"/>
            <person name="Cuomo C."/>
            <person name="Becnel J."/>
            <person name="Sanscrainte N."/>
            <person name="Walker B."/>
            <person name="Young S.K."/>
            <person name="Zeng Q."/>
            <person name="Gargeya S."/>
            <person name="Fitzgerald M."/>
            <person name="Haas B."/>
            <person name="Abouelleil A."/>
            <person name="Alvarado L."/>
            <person name="Arachchi H.M."/>
            <person name="Berlin A.M."/>
            <person name="Chapman S.B."/>
            <person name="Dewar J."/>
            <person name="Goldberg J."/>
            <person name="Griggs A."/>
            <person name="Gujja S."/>
            <person name="Hansen M."/>
            <person name="Howarth C."/>
            <person name="Imamovic A."/>
            <person name="Larimer J."/>
            <person name="McCowan C."/>
            <person name="Murphy C."/>
            <person name="Neiman D."/>
            <person name="Pearson M."/>
            <person name="Priest M."/>
            <person name="Roberts A."/>
            <person name="Saif S."/>
            <person name="Shea T."/>
            <person name="Sisk P."/>
            <person name="Sykes S."/>
            <person name="Wortman J."/>
            <person name="Nusbaum C."/>
            <person name="Birren B."/>
        </authorList>
    </citation>
    <scope>NUCLEOTIDE SEQUENCE [LARGE SCALE GENOMIC DNA]</scope>
    <source>
        <strain evidence="3">PRA339</strain>
    </source>
</reference>
<keyword evidence="3" id="KW-1185">Reference proteome</keyword>
<dbReference type="EMBL" id="KK365441">
    <property type="protein sequence ID" value="KCZ79018.1"/>
    <property type="molecule type" value="Genomic_DNA"/>
</dbReference>
<proteinExistence type="predicted"/>
<evidence type="ECO:0000256" key="1">
    <source>
        <dbReference type="SAM" id="Phobius"/>
    </source>
</evidence>
<feature type="transmembrane region" description="Helical" evidence="1">
    <location>
        <begin position="143"/>
        <end position="162"/>
    </location>
</feature>
<gene>
    <name evidence="2" type="ORF">H312_03598</name>
</gene>
<dbReference type="HOGENOM" id="CLU_1049607_0_0_1"/>
<dbReference type="AlphaFoldDB" id="A0A059EVI4"/>
<keyword evidence="1" id="KW-0812">Transmembrane</keyword>
<sequence length="265" mass="31401">MKLNIKNKNQRESSNKNEFKEYLNKKDHIEIIPNEEKKKKLKEFKLEVPYLYILEILYLVIIRHLKILSLKFSLFFVTTVLLNLVCYVLESFSNLSKNFFMLNILCCLLADLTRILGICYSISHHETNTYKILIFGSIYEFSYIGEIAVIFSMHLLTINISARTNSLKEDIIDYLTLAYYIIIIFSYHFTNSPGFFINYIYFFLSLIVLAVIYQIKNIKIFERNLKKKWRICLFIIRIYLISAIYYGLLVISLNTNSSNLLKYGE</sequence>
<evidence type="ECO:0000313" key="3">
    <source>
        <dbReference type="Proteomes" id="UP000030655"/>
    </source>
</evidence>